<dbReference type="RefSeq" id="WP_338073190.1">
    <property type="nucleotide sequence ID" value="NZ_NHSF01000072.1"/>
</dbReference>
<organism evidence="2 3">
    <name type="scientific">Halochromatium salexigens</name>
    <name type="common">Chromatium salexigens</name>
    <dbReference type="NCBI Taxonomy" id="49447"/>
    <lineage>
        <taxon>Bacteria</taxon>
        <taxon>Pseudomonadati</taxon>
        <taxon>Pseudomonadota</taxon>
        <taxon>Gammaproteobacteria</taxon>
        <taxon>Chromatiales</taxon>
        <taxon>Chromatiaceae</taxon>
        <taxon>Halochromatium</taxon>
    </lineage>
</organism>
<sequence>MRLPNANRAAIRPEKITHYLLSDDHPAGRHKARFFRACGFSKAAWKQLEAALLQHAVEHPVYEEQSTPFGVSYAIDGPLPSPDGRAPSIRAIWFLESGQNAPQFVTAYPLKARRN</sequence>
<reference evidence="2" key="1">
    <citation type="submission" date="2017-05" db="EMBL/GenBank/DDBJ databases">
        <authorList>
            <person name="Imhoff J.F."/>
            <person name="Rahn T."/>
            <person name="Kuenzel S."/>
            <person name="Neulinger S.C."/>
        </authorList>
    </citation>
    <scope>NUCLEOTIDE SEQUENCE</scope>
    <source>
        <strain evidence="2">DSM 4395</strain>
    </source>
</reference>
<dbReference type="Proteomes" id="UP001296967">
    <property type="component" value="Unassembled WGS sequence"/>
</dbReference>
<proteinExistence type="predicted"/>
<dbReference type="EMBL" id="NHSF01000072">
    <property type="protein sequence ID" value="MBK5931896.1"/>
    <property type="molecule type" value="Genomic_DNA"/>
</dbReference>
<evidence type="ECO:0000313" key="3">
    <source>
        <dbReference type="Proteomes" id="UP001296967"/>
    </source>
</evidence>
<dbReference type="Pfam" id="PF21814">
    <property type="entry name" value="DUF6883"/>
    <property type="match status" value="1"/>
</dbReference>
<feature type="domain" description="DUF6883" evidence="1">
    <location>
        <begin position="2"/>
        <end position="111"/>
    </location>
</feature>
<dbReference type="InterPro" id="IPR049250">
    <property type="entry name" value="DUF6883"/>
</dbReference>
<accession>A0AAJ0UIE7</accession>
<dbReference type="AlphaFoldDB" id="A0AAJ0UIE7"/>
<evidence type="ECO:0000313" key="2">
    <source>
        <dbReference type="EMBL" id="MBK5931896.1"/>
    </source>
</evidence>
<name>A0AAJ0UIE7_HALSE</name>
<comment type="caution">
    <text evidence="2">The sequence shown here is derived from an EMBL/GenBank/DDBJ whole genome shotgun (WGS) entry which is preliminary data.</text>
</comment>
<reference evidence="2" key="2">
    <citation type="journal article" date="2020" name="Microorganisms">
        <title>Osmotic Adaptation and Compatible Solute Biosynthesis of Phototrophic Bacteria as Revealed from Genome Analyses.</title>
        <authorList>
            <person name="Imhoff J.F."/>
            <person name="Rahn T."/>
            <person name="Kunzel S."/>
            <person name="Keller A."/>
            <person name="Neulinger S.C."/>
        </authorList>
    </citation>
    <scope>NUCLEOTIDE SEQUENCE</scope>
    <source>
        <strain evidence="2">DSM 4395</strain>
    </source>
</reference>
<protein>
    <recommendedName>
        <fullName evidence="1">DUF6883 domain-containing protein</fullName>
    </recommendedName>
</protein>
<gene>
    <name evidence="2" type="ORF">CCR82_15500</name>
</gene>
<evidence type="ECO:0000259" key="1">
    <source>
        <dbReference type="Pfam" id="PF21814"/>
    </source>
</evidence>
<keyword evidence="3" id="KW-1185">Reference proteome</keyword>